<dbReference type="InterPro" id="IPR000182">
    <property type="entry name" value="GNAT_dom"/>
</dbReference>
<accession>A0A8J2U2C5</accession>
<organism evidence="2 3">
    <name type="scientific">Neiella marina</name>
    <dbReference type="NCBI Taxonomy" id="508461"/>
    <lineage>
        <taxon>Bacteria</taxon>
        <taxon>Pseudomonadati</taxon>
        <taxon>Pseudomonadota</taxon>
        <taxon>Gammaproteobacteria</taxon>
        <taxon>Alteromonadales</taxon>
        <taxon>Echinimonadaceae</taxon>
        <taxon>Neiella</taxon>
    </lineage>
</organism>
<protein>
    <submittedName>
        <fullName evidence="2">N-acetyltransferase</fullName>
    </submittedName>
</protein>
<dbReference type="EMBL" id="BMDX01000002">
    <property type="protein sequence ID" value="GGA66117.1"/>
    <property type="molecule type" value="Genomic_DNA"/>
</dbReference>
<dbReference type="GO" id="GO:0016747">
    <property type="term" value="F:acyltransferase activity, transferring groups other than amino-acyl groups"/>
    <property type="evidence" value="ECO:0007669"/>
    <property type="project" value="InterPro"/>
</dbReference>
<reference evidence="3" key="1">
    <citation type="journal article" date="2019" name="Int. J. Syst. Evol. Microbiol.">
        <title>The Global Catalogue of Microorganisms (GCM) 10K type strain sequencing project: providing services to taxonomists for standard genome sequencing and annotation.</title>
        <authorList>
            <consortium name="The Broad Institute Genomics Platform"/>
            <consortium name="The Broad Institute Genome Sequencing Center for Infectious Disease"/>
            <person name="Wu L."/>
            <person name="Ma J."/>
        </authorList>
    </citation>
    <scope>NUCLEOTIDE SEQUENCE [LARGE SCALE GENOMIC DNA]</scope>
    <source>
        <strain evidence="3">CGMCC 1.10130</strain>
    </source>
</reference>
<proteinExistence type="predicted"/>
<dbReference type="Proteomes" id="UP000619743">
    <property type="component" value="Unassembled WGS sequence"/>
</dbReference>
<sequence length="160" mass="18948">MTIYYLEMTQPESLRPKLAPSEDAQVTECQQQQFELNRFFYQYVGSAWQWFDKAQWSDQQWRDYAHRAQLRLFMLTWKGSPAGYFELEKQADDSVQIAYFGVAPGFLDLKLGGYLLTQAIEQAWQWQATRVWVHTCDLDHPHALSNYQARGMMVYKTEQD</sequence>
<evidence type="ECO:0000313" key="3">
    <source>
        <dbReference type="Proteomes" id="UP000619743"/>
    </source>
</evidence>
<gene>
    <name evidence="2" type="ORF">GCM10011369_04560</name>
</gene>
<dbReference type="Pfam" id="PF00583">
    <property type="entry name" value="Acetyltransf_1"/>
    <property type="match status" value="1"/>
</dbReference>
<dbReference type="OrthoDB" id="275336at2"/>
<name>A0A8J2U2C5_9GAMM</name>
<dbReference type="RefSeq" id="WP_087504555.1">
    <property type="nucleotide sequence ID" value="NZ_BMDX01000002.1"/>
</dbReference>
<dbReference type="PROSITE" id="PS51186">
    <property type="entry name" value="GNAT"/>
    <property type="match status" value="1"/>
</dbReference>
<dbReference type="SUPFAM" id="SSF55729">
    <property type="entry name" value="Acyl-CoA N-acyltransferases (Nat)"/>
    <property type="match status" value="1"/>
</dbReference>
<evidence type="ECO:0000313" key="2">
    <source>
        <dbReference type="EMBL" id="GGA66117.1"/>
    </source>
</evidence>
<comment type="caution">
    <text evidence="2">The sequence shown here is derived from an EMBL/GenBank/DDBJ whole genome shotgun (WGS) entry which is preliminary data.</text>
</comment>
<dbReference type="AlphaFoldDB" id="A0A8J2U2C5"/>
<keyword evidence="3" id="KW-1185">Reference proteome</keyword>
<dbReference type="Gene3D" id="3.40.630.30">
    <property type="match status" value="1"/>
</dbReference>
<feature type="domain" description="N-acetyltransferase" evidence="1">
    <location>
        <begin position="34"/>
        <end position="160"/>
    </location>
</feature>
<dbReference type="InterPro" id="IPR016181">
    <property type="entry name" value="Acyl_CoA_acyltransferase"/>
</dbReference>
<evidence type="ECO:0000259" key="1">
    <source>
        <dbReference type="PROSITE" id="PS51186"/>
    </source>
</evidence>